<dbReference type="InterPro" id="IPR036612">
    <property type="entry name" value="KH_dom_type_1_sf"/>
</dbReference>
<comment type="caution">
    <text evidence="12">The sequence shown here is derived from an EMBL/GenBank/DDBJ whole genome shotgun (WGS) entry which is preliminary data.</text>
</comment>
<sequence>MANHIGTVVLPGDVLKDIKPPDGSKKLLLGPGLVEDGDVIKVCKPGILRYRDPGVYWLDCHQKRYVACKGDQVLGIVTQKNVDMFRVDIGCSELASLSYLSFEGATKRNRPDVKVGDVIYAKVLVANKDMEPELVCIDSYGRSSGMGVIRGGGFLIHTSLNLARKLLNPQCVLMKALGNRFKFEIAVGMNGRIWLNTQNDVQTIAIANAIFAAEYMDNDQITSMCKKLSRVMSGME</sequence>
<evidence type="ECO:0000256" key="6">
    <source>
        <dbReference type="ARBA" id="ARBA00022835"/>
    </source>
</evidence>
<evidence type="ECO:0000259" key="11">
    <source>
        <dbReference type="Pfam" id="PF15985"/>
    </source>
</evidence>
<dbReference type="SUPFAM" id="SSF54791">
    <property type="entry name" value="Eukaryotic type KH-domain (KH-domain type I)"/>
    <property type="match status" value="1"/>
</dbReference>
<dbReference type="GO" id="GO:0071038">
    <property type="term" value="P:TRAMP-dependent tRNA surveillance pathway"/>
    <property type="evidence" value="ECO:0007669"/>
    <property type="project" value="TreeGrafter"/>
</dbReference>
<dbReference type="InterPro" id="IPR049469">
    <property type="entry name" value="RRP40_KH-I"/>
</dbReference>
<name>A0A8S4A4U4_9EUPU</name>
<dbReference type="AlphaFoldDB" id="A0A8S4A4U4"/>
<dbReference type="GO" id="GO:0071051">
    <property type="term" value="P:poly(A)-dependent snoRNA 3'-end processing"/>
    <property type="evidence" value="ECO:0007669"/>
    <property type="project" value="TreeGrafter"/>
</dbReference>
<dbReference type="SUPFAM" id="SSF110324">
    <property type="entry name" value="Ribosomal L27 protein-like"/>
    <property type="match status" value="1"/>
</dbReference>
<dbReference type="InterPro" id="IPR026699">
    <property type="entry name" value="Exosome_RNA_bind1/RRP40/RRP4"/>
</dbReference>
<dbReference type="Gene3D" id="3.30.1370.10">
    <property type="entry name" value="K Homology domain, type 1"/>
    <property type="match status" value="1"/>
</dbReference>
<dbReference type="GO" id="GO:0010468">
    <property type="term" value="P:regulation of gene expression"/>
    <property type="evidence" value="ECO:0007669"/>
    <property type="project" value="UniProtKB-ARBA"/>
</dbReference>
<evidence type="ECO:0000256" key="9">
    <source>
        <dbReference type="ARBA" id="ARBA00030615"/>
    </source>
</evidence>
<comment type="subcellular location">
    <subcellularLocation>
        <location evidence="1">Cytoplasm</location>
    </subcellularLocation>
    <subcellularLocation>
        <location evidence="2">Nucleus</location>
        <location evidence="2">Nucleolus</location>
    </subcellularLocation>
</comment>
<dbReference type="GO" id="GO:0071034">
    <property type="term" value="P:CUT catabolic process"/>
    <property type="evidence" value="ECO:0007669"/>
    <property type="project" value="TreeGrafter"/>
</dbReference>
<dbReference type="SUPFAM" id="SSF50249">
    <property type="entry name" value="Nucleic acid-binding proteins"/>
    <property type="match status" value="1"/>
</dbReference>
<evidence type="ECO:0000313" key="13">
    <source>
        <dbReference type="Proteomes" id="UP000678393"/>
    </source>
</evidence>
<evidence type="ECO:0000256" key="7">
    <source>
        <dbReference type="ARBA" id="ARBA00022884"/>
    </source>
</evidence>
<dbReference type="Pfam" id="PF21262">
    <property type="entry name" value="RRP40_S1"/>
    <property type="match status" value="1"/>
</dbReference>
<evidence type="ECO:0000256" key="2">
    <source>
        <dbReference type="ARBA" id="ARBA00004604"/>
    </source>
</evidence>
<accession>A0A8S4A4U4</accession>
<dbReference type="InterPro" id="IPR004088">
    <property type="entry name" value="KH_dom_type_1"/>
</dbReference>
<gene>
    <name evidence="12" type="ORF">CUNI_LOCUS20623</name>
</gene>
<dbReference type="GO" id="GO:0000176">
    <property type="term" value="C:nuclear exosome (RNase complex)"/>
    <property type="evidence" value="ECO:0007669"/>
    <property type="project" value="TreeGrafter"/>
</dbReference>
<evidence type="ECO:0000256" key="1">
    <source>
        <dbReference type="ARBA" id="ARBA00004496"/>
    </source>
</evidence>
<dbReference type="GO" id="GO:0005730">
    <property type="term" value="C:nucleolus"/>
    <property type="evidence" value="ECO:0007669"/>
    <property type="project" value="UniProtKB-SubCell"/>
</dbReference>
<dbReference type="Gene3D" id="2.40.50.100">
    <property type="match status" value="1"/>
</dbReference>
<dbReference type="PANTHER" id="PTHR21321:SF1">
    <property type="entry name" value="EXOSOME COMPLEX COMPONENT RRP40"/>
    <property type="match status" value="1"/>
</dbReference>
<keyword evidence="5" id="KW-0698">rRNA processing</keyword>
<keyword evidence="4" id="KW-0963">Cytoplasm</keyword>
<dbReference type="Gene3D" id="2.40.50.140">
    <property type="entry name" value="Nucleic acid-binding proteins"/>
    <property type="match status" value="1"/>
</dbReference>
<dbReference type="CDD" id="cd05790">
    <property type="entry name" value="S1_Rrp40"/>
    <property type="match status" value="1"/>
</dbReference>
<feature type="domain" description="K Homology" evidence="11">
    <location>
        <begin position="153"/>
        <end position="199"/>
    </location>
</feature>
<dbReference type="PANTHER" id="PTHR21321">
    <property type="entry name" value="PNAS-3 RELATED"/>
    <property type="match status" value="1"/>
</dbReference>
<dbReference type="GO" id="GO:0000467">
    <property type="term" value="P:exonucleolytic trimming to generate mature 3'-end of 5.8S rRNA from tricistronic rRNA transcript (SSU-rRNA, 5.8S rRNA, LSU-rRNA)"/>
    <property type="evidence" value="ECO:0007669"/>
    <property type="project" value="TreeGrafter"/>
</dbReference>
<reference evidence="12" key="1">
    <citation type="submission" date="2021-04" db="EMBL/GenBank/DDBJ databases">
        <authorList>
            <consortium name="Molecular Ecology Group"/>
        </authorList>
    </citation>
    <scope>NUCLEOTIDE SEQUENCE</scope>
</reference>
<dbReference type="FunFam" id="3.30.1370.10:FF:000038">
    <property type="entry name" value="exosome complex component RRP40"/>
    <property type="match status" value="1"/>
</dbReference>
<keyword evidence="13" id="KW-1185">Reference proteome</keyword>
<dbReference type="GO" id="GO:0003723">
    <property type="term" value="F:RNA binding"/>
    <property type="evidence" value="ECO:0007669"/>
    <property type="project" value="UniProtKB-KW"/>
</dbReference>
<keyword evidence="7" id="KW-0694">RNA-binding</keyword>
<evidence type="ECO:0000256" key="10">
    <source>
        <dbReference type="ARBA" id="ARBA00069899"/>
    </source>
</evidence>
<dbReference type="InterPro" id="IPR012340">
    <property type="entry name" value="NA-bd_OB-fold"/>
</dbReference>
<dbReference type="EMBL" id="CAJHNH020007879">
    <property type="protein sequence ID" value="CAG5135065.1"/>
    <property type="molecule type" value="Genomic_DNA"/>
</dbReference>
<proteinExistence type="inferred from homology"/>
<dbReference type="FunFam" id="2.40.50.140:FF:000112">
    <property type="entry name" value="Exosome complex component RRP40"/>
    <property type="match status" value="1"/>
</dbReference>
<evidence type="ECO:0000256" key="3">
    <source>
        <dbReference type="ARBA" id="ARBA00007841"/>
    </source>
</evidence>
<dbReference type="OrthoDB" id="340500at2759"/>
<evidence type="ECO:0000256" key="4">
    <source>
        <dbReference type="ARBA" id="ARBA00022490"/>
    </source>
</evidence>
<keyword evidence="8" id="KW-0539">Nucleus</keyword>
<organism evidence="12 13">
    <name type="scientific">Candidula unifasciata</name>
    <dbReference type="NCBI Taxonomy" id="100452"/>
    <lineage>
        <taxon>Eukaryota</taxon>
        <taxon>Metazoa</taxon>
        <taxon>Spiralia</taxon>
        <taxon>Lophotrochozoa</taxon>
        <taxon>Mollusca</taxon>
        <taxon>Gastropoda</taxon>
        <taxon>Heterobranchia</taxon>
        <taxon>Euthyneura</taxon>
        <taxon>Panpulmonata</taxon>
        <taxon>Eupulmonata</taxon>
        <taxon>Stylommatophora</taxon>
        <taxon>Helicina</taxon>
        <taxon>Helicoidea</taxon>
        <taxon>Geomitridae</taxon>
        <taxon>Candidula</taxon>
    </lineage>
</organism>
<evidence type="ECO:0000256" key="8">
    <source>
        <dbReference type="ARBA" id="ARBA00023242"/>
    </source>
</evidence>
<evidence type="ECO:0000256" key="5">
    <source>
        <dbReference type="ARBA" id="ARBA00022552"/>
    </source>
</evidence>
<dbReference type="GO" id="GO:0071035">
    <property type="term" value="P:nuclear polyadenylation-dependent rRNA catabolic process"/>
    <property type="evidence" value="ECO:0007669"/>
    <property type="project" value="TreeGrafter"/>
</dbReference>
<dbReference type="GO" id="GO:0000177">
    <property type="term" value="C:cytoplasmic exosome (RNase complex)"/>
    <property type="evidence" value="ECO:0007669"/>
    <property type="project" value="TreeGrafter"/>
</dbReference>
<keyword evidence="6" id="KW-0271">Exosome</keyword>
<dbReference type="Proteomes" id="UP000678393">
    <property type="component" value="Unassembled WGS sequence"/>
</dbReference>
<dbReference type="Pfam" id="PF15985">
    <property type="entry name" value="KH_6"/>
    <property type="match status" value="1"/>
</dbReference>
<protein>
    <recommendedName>
        <fullName evidence="10">Exosome complex component RRP40</fullName>
    </recommendedName>
    <alternativeName>
        <fullName evidence="9">Ribosomal RNA-processing protein 40</fullName>
    </alternativeName>
</protein>
<dbReference type="CDD" id="cd22526">
    <property type="entry name" value="KH-I_Rrp40"/>
    <property type="match status" value="1"/>
</dbReference>
<evidence type="ECO:0000313" key="12">
    <source>
        <dbReference type="EMBL" id="CAG5135065.1"/>
    </source>
</evidence>
<comment type="similarity">
    <text evidence="3">Belongs to the RRP40 family.</text>
</comment>
<dbReference type="InterPro" id="IPR037319">
    <property type="entry name" value="Rrp40_S1"/>
</dbReference>
<dbReference type="GO" id="GO:0034475">
    <property type="term" value="P:U4 snRNA 3'-end processing"/>
    <property type="evidence" value="ECO:0007669"/>
    <property type="project" value="TreeGrafter"/>
</dbReference>